<gene>
    <name evidence="4" type="ORF">GCM10017557_81900</name>
</gene>
<dbReference type="SUPFAM" id="SSF48008">
    <property type="entry name" value="GntR ligand-binding domain-like"/>
    <property type="match status" value="1"/>
</dbReference>
<reference evidence="4 5" key="1">
    <citation type="journal article" date="2014" name="Int. J. Syst. Evol. Microbiol.">
        <title>Complete genome sequence of Corynebacterium casei LMG S-19264T (=DSM 44701T), isolated from a smear-ripened cheese.</title>
        <authorList>
            <consortium name="US DOE Joint Genome Institute (JGI-PGF)"/>
            <person name="Walter F."/>
            <person name="Albersmeier A."/>
            <person name="Kalinowski J."/>
            <person name="Ruckert C."/>
        </authorList>
    </citation>
    <scope>NUCLEOTIDE SEQUENCE [LARGE SCALE GENOMIC DNA]</scope>
    <source>
        <strain evidence="4 5">JCM 4677</strain>
    </source>
</reference>
<evidence type="ECO:0000256" key="2">
    <source>
        <dbReference type="ARBA" id="ARBA00023125"/>
    </source>
</evidence>
<dbReference type="GO" id="GO:0003677">
    <property type="term" value="F:DNA binding"/>
    <property type="evidence" value="ECO:0007669"/>
    <property type="project" value="UniProtKB-KW"/>
</dbReference>
<evidence type="ECO:0000313" key="5">
    <source>
        <dbReference type="Proteomes" id="UP000516444"/>
    </source>
</evidence>
<proteinExistence type="predicted"/>
<name>A0A7G1PFM0_9ACTN</name>
<sequence>MNPVIDSTLRGIHARGRMLRGLSMGAEGREPETTGELEAIHEAAAVRGDPQAARQACEVHVRDAAATALPELAARQREHEDSSAG</sequence>
<keyword evidence="2" id="KW-0238">DNA-binding</keyword>
<accession>A0A7G1PFM0</accession>
<dbReference type="Proteomes" id="UP000516444">
    <property type="component" value="Chromosome"/>
</dbReference>
<dbReference type="AlphaFoldDB" id="A0A7G1PFM0"/>
<protein>
    <submittedName>
        <fullName evidence="4">Uncharacterized protein</fullName>
    </submittedName>
</protein>
<dbReference type="RefSeq" id="WP_198427968.1">
    <property type="nucleotide sequence ID" value="NZ_AP023440.1"/>
</dbReference>
<keyword evidence="5" id="KW-1185">Reference proteome</keyword>
<evidence type="ECO:0000313" key="4">
    <source>
        <dbReference type="EMBL" id="BCL33331.1"/>
    </source>
</evidence>
<keyword evidence="3" id="KW-0804">Transcription</keyword>
<dbReference type="KEGG" id="sgm:GCM10017557_81900"/>
<evidence type="ECO:0000256" key="1">
    <source>
        <dbReference type="ARBA" id="ARBA00023015"/>
    </source>
</evidence>
<dbReference type="Gene3D" id="1.20.120.530">
    <property type="entry name" value="GntR ligand-binding domain-like"/>
    <property type="match status" value="1"/>
</dbReference>
<dbReference type="InterPro" id="IPR008920">
    <property type="entry name" value="TF_FadR/GntR_C"/>
</dbReference>
<keyword evidence="1" id="KW-0805">Transcription regulation</keyword>
<organism evidence="4 5">
    <name type="scientific">Streptomyces aurantiacus</name>
    <dbReference type="NCBI Taxonomy" id="47760"/>
    <lineage>
        <taxon>Bacteria</taxon>
        <taxon>Bacillati</taxon>
        <taxon>Actinomycetota</taxon>
        <taxon>Actinomycetes</taxon>
        <taxon>Kitasatosporales</taxon>
        <taxon>Streptomycetaceae</taxon>
        <taxon>Streptomyces</taxon>
        <taxon>Streptomyces aurantiacus group</taxon>
    </lineage>
</organism>
<evidence type="ECO:0000256" key="3">
    <source>
        <dbReference type="ARBA" id="ARBA00023163"/>
    </source>
</evidence>
<dbReference type="EMBL" id="AP023440">
    <property type="protein sequence ID" value="BCL33331.1"/>
    <property type="molecule type" value="Genomic_DNA"/>
</dbReference>